<dbReference type="AlphaFoldDB" id="A0A4Y9L356"/>
<dbReference type="SUPFAM" id="SSF52172">
    <property type="entry name" value="CheY-like"/>
    <property type="match status" value="1"/>
</dbReference>
<dbReference type="PANTHER" id="PTHR44591:SF25">
    <property type="entry name" value="CHEMOTAXIS TWO-COMPONENT RESPONSE REGULATOR"/>
    <property type="match status" value="1"/>
</dbReference>
<keyword evidence="1 2" id="KW-0597">Phosphoprotein</keyword>
<dbReference type="InterPro" id="IPR001789">
    <property type="entry name" value="Sig_transdc_resp-reg_receiver"/>
</dbReference>
<dbReference type="InterPro" id="IPR011006">
    <property type="entry name" value="CheY-like_superfamily"/>
</dbReference>
<keyword evidence="5" id="KW-1185">Reference proteome</keyword>
<proteinExistence type="predicted"/>
<feature type="modified residue" description="4-aspartylphosphate" evidence="2">
    <location>
        <position position="55"/>
    </location>
</feature>
<sequence>MAKKSLIAIVDDDESIRVSTANLIRAFGFAARGFASAEEFLQSPELGETSCVISDVQMPGIDGLELQSRLASTHRRTPVIFITAFPDLRIQERAIAGGAICFLKKPFDGKTLIQCVDRALNRSNS</sequence>
<dbReference type="InterPro" id="IPR050595">
    <property type="entry name" value="Bact_response_regulator"/>
</dbReference>
<dbReference type="PANTHER" id="PTHR44591">
    <property type="entry name" value="STRESS RESPONSE REGULATOR PROTEIN 1"/>
    <property type="match status" value="1"/>
</dbReference>
<evidence type="ECO:0000313" key="4">
    <source>
        <dbReference type="EMBL" id="TFV36463.1"/>
    </source>
</evidence>
<evidence type="ECO:0000256" key="2">
    <source>
        <dbReference type="PROSITE-ProRule" id="PRU00169"/>
    </source>
</evidence>
<dbReference type="RefSeq" id="WP_135179604.1">
    <property type="nucleotide sequence ID" value="NZ_SPQT01000067.1"/>
</dbReference>
<evidence type="ECO:0000256" key="1">
    <source>
        <dbReference type="ARBA" id="ARBA00022553"/>
    </source>
</evidence>
<dbReference type="GO" id="GO:0000160">
    <property type="term" value="P:phosphorelay signal transduction system"/>
    <property type="evidence" value="ECO:0007669"/>
    <property type="project" value="InterPro"/>
</dbReference>
<dbReference type="Gene3D" id="3.40.50.2300">
    <property type="match status" value="1"/>
</dbReference>
<dbReference type="Proteomes" id="UP000297966">
    <property type="component" value="Unassembled WGS sequence"/>
</dbReference>
<evidence type="ECO:0000313" key="5">
    <source>
        <dbReference type="Proteomes" id="UP000297966"/>
    </source>
</evidence>
<feature type="domain" description="Response regulatory" evidence="3">
    <location>
        <begin position="6"/>
        <end position="120"/>
    </location>
</feature>
<dbReference type="SMART" id="SM00448">
    <property type="entry name" value="REC"/>
    <property type="match status" value="1"/>
</dbReference>
<accession>A0A4Y9L356</accession>
<organism evidence="4 5">
    <name type="scientific">Bradyrhizobium niftali</name>
    <dbReference type="NCBI Taxonomy" id="2560055"/>
    <lineage>
        <taxon>Bacteria</taxon>
        <taxon>Pseudomonadati</taxon>
        <taxon>Pseudomonadota</taxon>
        <taxon>Alphaproteobacteria</taxon>
        <taxon>Hyphomicrobiales</taxon>
        <taxon>Nitrobacteraceae</taxon>
        <taxon>Bradyrhizobium</taxon>
    </lineage>
</organism>
<reference evidence="4 5" key="1">
    <citation type="submission" date="2019-03" db="EMBL/GenBank/DDBJ databases">
        <title>Bradyrhizobium diversity isolated from nodules of Chamaecrista fasciculata.</title>
        <authorList>
            <person name="Klepa M.S."/>
            <person name="Urquiaga M.O."/>
            <person name="Hungria M."/>
            <person name="Delamuta J.R."/>
        </authorList>
    </citation>
    <scope>NUCLEOTIDE SEQUENCE [LARGE SCALE GENOMIC DNA]</scope>
    <source>
        <strain evidence="4 5">CNPSo 3448</strain>
    </source>
</reference>
<dbReference type="OrthoDB" id="9782655at2"/>
<name>A0A4Y9L356_9BRAD</name>
<gene>
    <name evidence="4" type="ORF">E4K65_45345</name>
</gene>
<dbReference type="Pfam" id="PF00072">
    <property type="entry name" value="Response_reg"/>
    <property type="match status" value="1"/>
</dbReference>
<dbReference type="EMBL" id="SPQT01000067">
    <property type="protein sequence ID" value="TFV36463.1"/>
    <property type="molecule type" value="Genomic_DNA"/>
</dbReference>
<dbReference type="PROSITE" id="PS50110">
    <property type="entry name" value="RESPONSE_REGULATORY"/>
    <property type="match status" value="1"/>
</dbReference>
<comment type="caution">
    <text evidence="4">The sequence shown here is derived from an EMBL/GenBank/DDBJ whole genome shotgun (WGS) entry which is preliminary data.</text>
</comment>
<evidence type="ECO:0000259" key="3">
    <source>
        <dbReference type="PROSITE" id="PS50110"/>
    </source>
</evidence>
<protein>
    <submittedName>
        <fullName evidence="4">Response regulator</fullName>
    </submittedName>
</protein>